<sequence length="159" mass="17538">MFKSILVAIAALFAMTTAAVACPDFNLSPQAAYQASGQQLYQKRGFDVVAGGNHYIWDCPSIRPGTDTGAGYFPAAPDFSFQLSGMSRYQLVLSVVSECDAALLINTASANWYYDDDDNGNLDPRIVLTRPIDGRIDIWIGTYDRDFCNAQLQLETFDR</sequence>
<name>A0A1I6LWA0_9RHOB</name>
<feature type="signal peptide" evidence="1">
    <location>
        <begin position="1"/>
        <end position="21"/>
    </location>
</feature>
<evidence type="ECO:0000313" key="3">
    <source>
        <dbReference type="Proteomes" id="UP000198926"/>
    </source>
</evidence>
<dbReference type="PROSITE" id="PS51257">
    <property type="entry name" value="PROKAR_LIPOPROTEIN"/>
    <property type="match status" value="1"/>
</dbReference>
<organism evidence="2 3">
    <name type="scientific">Yoonia litorea</name>
    <dbReference type="NCBI Taxonomy" id="1123755"/>
    <lineage>
        <taxon>Bacteria</taxon>
        <taxon>Pseudomonadati</taxon>
        <taxon>Pseudomonadota</taxon>
        <taxon>Alphaproteobacteria</taxon>
        <taxon>Rhodobacterales</taxon>
        <taxon>Paracoccaceae</taxon>
        <taxon>Yoonia</taxon>
    </lineage>
</organism>
<evidence type="ECO:0000256" key="1">
    <source>
        <dbReference type="SAM" id="SignalP"/>
    </source>
</evidence>
<evidence type="ECO:0000313" key="2">
    <source>
        <dbReference type="EMBL" id="SFS07751.1"/>
    </source>
</evidence>
<dbReference type="Proteomes" id="UP000198926">
    <property type="component" value="Unassembled WGS sequence"/>
</dbReference>
<dbReference type="RefSeq" id="WP_165606539.1">
    <property type="nucleotide sequence ID" value="NZ_FOZM01000001.1"/>
</dbReference>
<dbReference type="STRING" id="1123755.SAMN05444714_0961"/>
<proteinExistence type="predicted"/>
<protein>
    <submittedName>
        <fullName evidence="2">Uncharacterized protein</fullName>
    </submittedName>
</protein>
<accession>A0A1I6LWA0</accession>
<reference evidence="2 3" key="1">
    <citation type="submission" date="2016-10" db="EMBL/GenBank/DDBJ databases">
        <authorList>
            <person name="de Groot N.N."/>
        </authorList>
    </citation>
    <scope>NUCLEOTIDE SEQUENCE [LARGE SCALE GENOMIC DNA]</scope>
    <source>
        <strain evidence="2 3">DSM 29433</strain>
    </source>
</reference>
<dbReference type="EMBL" id="FOZM01000001">
    <property type="protein sequence ID" value="SFS07751.1"/>
    <property type="molecule type" value="Genomic_DNA"/>
</dbReference>
<keyword evidence="3" id="KW-1185">Reference proteome</keyword>
<feature type="chain" id="PRO_5011578914" evidence="1">
    <location>
        <begin position="22"/>
        <end position="159"/>
    </location>
</feature>
<gene>
    <name evidence="2" type="ORF">SAMN05444714_0961</name>
</gene>
<dbReference type="AlphaFoldDB" id="A0A1I6LWA0"/>
<keyword evidence="1" id="KW-0732">Signal</keyword>